<accession>A0A8S5UEF6</accession>
<name>A0A8S5UEF6_9CAUD</name>
<dbReference type="EMBL" id="BK016073">
    <property type="protein sequence ID" value="DAF92811.1"/>
    <property type="molecule type" value="Genomic_DNA"/>
</dbReference>
<evidence type="ECO:0000313" key="1">
    <source>
        <dbReference type="EMBL" id="DAF92811.1"/>
    </source>
</evidence>
<reference evidence="1" key="1">
    <citation type="journal article" date="2021" name="Proc. Natl. Acad. Sci. U.S.A.">
        <title>A Catalog of Tens of Thousands of Viruses from Human Metagenomes Reveals Hidden Associations with Chronic Diseases.</title>
        <authorList>
            <person name="Tisza M.J."/>
            <person name="Buck C.B."/>
        </authorList>
    </citation>
    <scope>NUCLEOTIDE SEQUENCE</scope>
    <source>
        <strain evidence="1">Ctdj515</strain>
    </source>
</reference>
<proteinExistence type="predicted"/>
<protein>
    <submittedName>
        <fullName evidence="1">Uncharacterized protein</fullName>
    </submittedName>
</protein>
<organism evidence="1">
    <name type="scientific">Siphoviridae sp. ctdj515</name>
    <dbReference type="NCBI Taxonomy" id="2825582"/>
    <lineage>
        <taxon>Viruses</taxon>
        <taxon>Duplodnaviria</taxon>
        <taxon>Heunggongvirae</taxon>
        <taxon>Uroviricota</taxon>
        <taxon>Caudoviricetes</taxon>
    </lineage>
</organism>
<sequence>MRAHGALVEVVDPSGAADELGGQRLWGMCLCGAVVSDSASGRAEARVGARPGFERSRAVFACSHVSYCNG</sequence>